<dbReference type="EMBL" id="CP071504">
    <property type="protein sequence ID" value="QSX31575.1"/>
    <property type="molecule type" value="Genomic_DNA"/>
</dbReference>
<dbReference type="RefSeq" id="WP_207326077.1">
    <property type="nucleotide sequence ID" value="NZ_CP071504.1"/>
</dbReference>
<dbReference type="KEGG" id="scyp:JYB88_08150"/>
<proteinExistence type="predicted"/>
<protein>
    <recommendedName>
        <fullName evidence="1">Intracellular proteinase inhibitor BsuPI domain-containing protein</fullName>
    </recommendedName>
</protein>
<evidence type="ECO:0000313" key="3">
    <source>
        <dbReference type="Proteomes" id="UP000663281"/>
    </source>
</evidence>
<sequence length="193" mass="21082">MRSLAVLMALLCGCQQGHDTAKTAETVAPEAKQPPARMAPPRAEAEVAPLAREVTMNNSQLHPIKLPKQGSIKVKGLLEAELVIHGLEEKGLKVTLEVSNPNQYGVPLRFNSGMTADLWLLAADGRRLWAWSNDMMFTQALRDLVMAAGASYRLTFMVPRKELNKGGTMLKAVFAGKPTESRLEALPEILLPL</sequence>
<organism evidence="2 3">
    <name type="scientific">Shewanella cyperi</name>
    <dbReference type="NCBI Taxonomy" id="2814292"/>
    <lineage>
        <taxon>Bacteria</taxon>
        <taxon>Pseudomonadati</taxon>
        <taxon>Pseudomonadota</taxon>
        <taxon>Gammaproteobacteria</taxon>
        <taxon>Alteromonadales</taxon>
        <taxon>Shewanellaceae</taxon>
        <taxon>Shewanella</taxon>
    </lineage>
</organism>
<dbReference type="AlphaFoldDB" id="A0A975ALU6"/>
<keyword evidence="3" id="KW-1185">Reference proteome</keyword>
<evidence type="ECO:0000313" key="2">
    <source>
        <dbReference type="EMBL" id="QSX31575.1"/>
    </source>
</evidence>
<evidence type="ECO:0000259" key="1">
    <source>
        <dbReference type="Pfam" id="PF12690"/>
    </source>
</evidence>
<name>A0A975ALU6_9GAMM</name>
<accession>A0A975ALU6</accession>
<dbReference type="InterPro" id="IPR020481">
    <property type="entry name" value="Intracell_prot_inh_BsuPI"/>
</dbReference>
<dbReference type="Gene3D" id="2.60.40.2360">
    <property type="entry name" value="Intracellular proteinase inhibitor BsuPI"/>
    <property type="match status" value="1"/>
</dbReference>
<reference evidence="2 3" key="1">
    <citation type="submission" date="2021-03" db="EMBL/GenBank/DDBJ databases">
        <title>Novel species identification of genus Shewanella.</title>
        <authorList>
            <person name="Liu G."/>
            <person name="Zhang Q."/>
        </authorList>
    </citation>
    <scope>NUCLEOTIDE SEQUENCE [LARGE SCALE GENOMIC DNA]</scope>
    <source>
        <strain evidence="2 3">FJAT-53726</strain>
    </source>
</reference>
<dbReference type="InterPro" id="IPR038144">
    <property type="entry name" value="IPI"/>
</dbReference>
<dbReference type="Proteomes" id="UP000663281">
    <property type="component" value="Chromosome"/>
</dbReference>
<feature type="domain" description="Intracellular proteinase inhibitor BsuPI" evidence="1">
    <location>
        <begin position="89"/>
        <end position="177"/>
    </location>
</feature>
<gene>
    <name evidence="2" type="ORF">JYB88_08150</name>
</gene>
<dbReference type="Pfam" id="PF12690">
    <property type="entry name" value="BsuPI"/>
    <property type="match status" value="1"/>
</dbReference>